<dbReference type="RefSeq" id="WP_243116458.1">
    <property type="nucleotide sequence ID" value="NZ_SOAZ01000024.1"/>
</dbReference>
<protein>
    <submittedName>
        <fullName evidence="3">Exopolysaccharide biosynthesis protein</fullName>
    </submittedName>
</protein>
<keyword evidence="1" id="KW-0812">Transmembrane</keyword>
<evidence type="ECO:0000256" key="1">
    <source>
        <dbReference type="SAM" id="Phobius"/>
    </source>
</evidence>
<evidence type="ECO:0000259" key="2">
    <source>
        <dbReference type="Pfam" id="PF09992"/>
    </source>
</evidence>
<gene>
    <name evidence="3" type="ORF">EDD71_12425</name>
</gene>
<dbReference type="PANTHER" id="PTHR40446:SF2">
    <property type="entry name" value="N-ACETYLGLUCOSAMINE-1-PHOSPHODIESTER ALPHA-N-ACETYLGLUCOSAMINIDASE"/>
    <property type="match status" value="1"/>
</dbReference>
<proteinExistence type="predicted"/>
<dbReference type="Pfam" id="PF09992">
    <property type="entry name" value="NAGPA"/>
    <property type="match status" value="1"/>
</dbReference>
<name>A0A4R7KC90_9CLOT</name>
<reference evidence="3 4" key="1">
    <citation type="submission" date="2019-03" db="EMBL/GenBank/DDBJ databases">
        <title>Genomic Encyclopedia of Type Strains, Phase IV (KMG-IV): sequencing the most valuable type-strain genomes for metagenomic binning, comparative biology and taxonomic classification.</title>
        <authorList>
            <person name="Goeker M."/>
        </authorList>
    </citation>
    <scope>NUCLEOTIDE SEQUENCE [LARGE SCALE GENOMIC DNA]</scope>
    <source>
        <strain evidence="3 4">DSM 24455</strain>
    </source>
</reference>
<organism evidence="3 4">
    <name type="scientific">Fonticella tunisiensis</name>
    <dbReference type="NCBI Taxonomy" id="1096341"/>
    <lineage>
        <taxon>Bacteria</taxon>
        <taxon>Bacillati</taxon>
        <taxon>Bacillota</taxon>
        <taxon>Clostridia</taxon>
        <taxon>Eubacteriales</taxon>
        <taxon>Clostridiaceae</taxon>
        <taxon>Fonticella</taxon>
    </lineage>
</organism>
<dbReference type="InterPro" id="IPR018711">
    <property type="entry name" value="NAGPA"/>
</dbReference>
<accession>A0A4R7KC90</accession>
<feature type="domain" description="Phosphodiester glycosidase" evidence="2">
    <location>
        <begin position="138"/>
        <end position="314"/>
    </location>
</feature>
<dbReference type="EMBL" id="SOAZ01000024">
    <property type="protein sequence ID" value="TDT50812.1"/>
    <property type="molecule type" value="Genomic_DNA"/>
</dbReference>
<keyword evidence="1" id="KW-1133">Transmembrane helix</keyword>
<evidence type="ECO:0000313" key="4">
    <source>
        <dbReference type="Proteomes" id="UP000295325"/>
    </source>
</evidence>
<sequence>MIKKLKKITGFIVFEIIFCTILGIYLVFYGPFTRIKETFVTSAMTTLRHKYLATIFLSDEEIKRIMEKNQSGIASERENEDEIVIGSKSNDINVINIKANKFRGYLMIIDNPARISVGTADELGERGMTLSEIVKKYDAVGGINAGGFSDRKMTGTGGEPSGILIENGKIKHIDKSSTYGIIGFNDKNVLIIGNYSLSQIKSMKIRDAVTFGPPLIINGKPMIKSGDGGWGIAPRTAIGQRKDGAVLLLVIDGRQKDSIGATLKDVQNVLLKYGAYNAANLDGGSSSTMVLDKQVVNKPSDILGERSIPSAFIIK</sequence>
<keyword evidence="1" id="KW-0472">Membrane</keyword>
<feature type="transmembrane region" description="Helical" evidence="1">
    <location>
        <begin position="12"/>
        <end position="32"/>
    </location>
</feature>
<evidence type="ECO:0000313" key="3">
    <source>
        <dbReference type="EMBL" id="TDT50812.1"/>
    </source>
</evidence>
<dbReference type="PANTHER" id="PTHR40446">
    <property type="entry name" value="N-ACETYLGLUCOSAMINE-1-PHOSPHODIESTER ALPHA-N-ACETYLGLUCOSAMINIDASE"/>
    <property type="match status" value="1"/>
</dbReference>
<dbReference type="AlphaFoldDB" id="A0A4R7KC90"/>
<keyword evidence="4" id="KW-1185">Reference proteome</keyword>
<dbReference type="Proteomes" id="UP000295325">
    <property type="component" value="Unassembled WGS sequence"/>
</dbReference>
<comment type="caution">
    <text evidence="3">The sequence shown here is derived from an EMBL/GenBank/DDBJ whole genome shotgun (WGS) entry which is preliminary data.</text>
</comment>